<keyword evidence="3" id="KW-1185">Reference proteome</keyword>
<accession>A7IAD0</accession>
<keyword evidence="1" id="KW-0812">Transmembrane</keyword>
<dbReference type="HOGENOM" id="CLU_079270_1_0_2"/>
<name>A7IAD0_METB6</name>
<keyword evidence="1" id="KW-1133">Transmembrane helix</keyword>
<feature type="transmembrane region" description="Helical" evidence="1">
    <location>
        <begin position="125"/>
        <end position="151"/>
    </location>
</feature>
<feature type="transmembrane region" description="Helical" evidence="1">
    <location>
        <begin position="83"/>
        <end position="105"/>
    </location>
</feature>
<dbReference type="eggNOG" id="arCOG02879">
    <property type="taxonomic scope" value="Archaea"/>
</dbReference>
<proteinExistence type="predicted"/>
<dbReference type="EMBL" id="CP000780">
    <property type="protein sequence ID" value="ABS56691.1"/>
    <property type="molecule type" value="Genomic_DNA"/>
</dbReference>
<gene>
    <name evidence="2" type="ordered locus">Mboo_2177</name>
</gene>
<organism evidence="2 3">
    <name type="scientific">Methanoregula boonei (strain DSM 21154 / JCM 14090 / 6A8)</name>
    <dbReference type="NCBI Taxonomy" id="456442"/>
    <lineage>
        <taxon>Archaea</taxon>
        <taxon>Methanobacteriati</taxon>
        <taxon>Methanobacteriota</taxon>
        <taxon>Stenosarchaea group</taxon>
        <taxon>Methanomicrobia</taxon>
        <taxon>Methanomicrobiales</taxon>
        <taxon>Methanoregulaceae</taxon>
        <taxon>Methanoregula</taxon>
    </lineage>
</organism>
<protein>
    <recommendedName>
        <fullName evidence="4">DUF4013 domain-containing protein</fullName>
    </recommendedName>
</protein>
<evidence type="ECO:0000313" key="2">
    <source>
        <dbReference type="EMBL" id="ABS56691.1"/>
    </source>
</evidence>
<dbReference type="Proteomes" id="UP000002408">
    <property type="component" value="Chromosome"/>
</dbReference>
<keyword evidence="1" id="KW-0472">Membrane</keyword>
<feature type="transmembrane region" description="Helical" evidence="1">
    <location>
        <begin position="43"/>
        <end position="62"/>
    </location>
</feature>
<feature type="transmembrane region" description="Helical" evidence="1">
    <location>
        <begin position="163"/>
        <end position="187"/>
    </location>
</feature>
<dbReference type="AlphaFoldDB" id="A7IAD0"/>
<reference evidence="3" key="1">
    <citation type="journal article" date="2015" name="Microbiology">
        <title>Genome of Methanoregula boonei 6A8 reveals adaptations to oligotrophic peatland environments.</title>
        <authorList>
            <person name="Braeuer S."/>
            <person name="Cadillo-Quiroz H."/>
            <person name="Kyrpides N."/>
            <person name="Woyke T."/>
            <person name="Goodwin L."/>
            <person name="Detter C."/>
            <person name="Podell S."/>
            <person name="Yavitt J.B."/>
            <person name="Zinder S.H."/>
        </authorList>
    </citation>
    <scope>NUCLEOTIDE SEQUENCE [LARGE SCALE GENOMIC DNA]</scope>
    <source>
        <strain evidence="3">DSM 21154 / JCM 14090 / 6A8</strain>
    </source>
</reference>
<evidence type="ECO:0000256" key="1">
    <source>
        <dbReference type="SAM" id="Phobius"/>
    </source>
</evidence>
<dbReference type="Pfam" id="PF13197">
    <property type="entry name" value="DUF4013"/>
    <property type="match status" value="1"/>
</dbReference>
<evidence type="ECO:0000313" key="3">
    <source>
        <dbReference type="Proteomes" id="UP000002408"/>
    </source>
</evidence>
<dbReference type="KEGG" id="mbn:Mboo_2177"/>
<evidence type="ECO:0008006" key="4">
    <source>
        <dbReference type="Google" id="ProtNLM"/>
    </source>
</evidence>
<feature type="transmembrane region" description="Helical" evidence="1">
    <location>
        <begin position="221"/>
        <end position="254"/>
    </location>
</feature>
<sequence>MSASPGPPAIIIICRPASYTMDYGAIVSEAVGYTKTALVKNPVTWLIFIICSLPFALVRFVCDPKTLVTGTHVHWELIPWPQIILLCLAGLVLGILLTGYIVRIYRGITPPPSFNAWGTLFLDGLKLVIVEILWFVPAIVVVTAALALLIMGSVSGTIHGNPMISAAMILLLIGIIILVITILYAILGSVRFARTGSIREGIRFSAITTTIQAIGWGTYILALIIVLVLVILFSLVISLFGLIPLVGWVIVLVLNPLVQVFMARYISRVYDHSVPEAEAPAPAPES</sequence>
<dbReference type="InterPro" id="IPR025098">
    <property type="entry name" value="DUF4013"/>
</dbReference>